<reference evidence="1" key="2">
    <citation type="submission" date="2020-09" db="EMBL/GenBank/DDBJ databases">
        <authorList>
            <person name="Sun Q."/>
            <person name="Ohkuma M."/>
        </authorList>
    </citation>
    <scope>NUCLEOTIDE SEQUENCE</scope>
    <source>
        <strain evidence="1">JCM 3302</strain>
    </source>
</reference>
<dbReference type="EMBL" id="BNBC01000014">
    <property type="protein sequence ID" value="GHE76118.1"/>
    <property type="molecule type" value="Genomic_DNA"/>
</dbReference>
<reference evidence="1" key="1">
    <citation type="journal article" date="2014" name="Int. J. Syst. Evol. Microbiol.">
        <title>Complete genome sequence of Corynebacterium casei LMG S-19264T (=DSM 44701T), isolated from a smear-ripened cheese.</title>
        <authorList>
            <consortium name="US DOE Joint Genome Institute (JGI-PGF)"/>
            <person name="Walter F."/>
            <person name="Albersmeier A."/>
            <person name="Kalinowski J."/>
            <person name="Ruckert C."/>
        </authorList>
    </citation>
    <scope>NUCLEOTIDE SEQUENCE</scope>
    <source>
        <strain evidence="1">JCM 3302</strain>
    </source>
</reference>
<sequence length="86" mass="9319">MTAADRPRRLLDEATDIVAIVGGVTHDRARAVLRAMSAHTHIKEPHVAELVVEWAVSGRLPADLRRELRLQLDTGRGAPAAEPVAP</sequence>
<dbReference type="Proteomes" id="UP000641386">
    <property type="component" value="Unassembled WGS sequence"/>
</dbReference>
<organism evidence="1 2">
    <name type="scientific">Streptomyces spiralis</name>
    <dbReference type="NCBI Taxonomy" id="66376"/>
    <lineage>
        <taxon>Bacteria</taxon>
        <taxon>Bacillati</taxon>
        <taxon>Actinomycetota</taxon>
        <taxon>Actinomycetes</taxon>
        <taxon>Kitasatosporales</taxon>
        <taxon>Streptomycetaceae</taxon>
        <taxon>Streptomyces</taxon>
    </lineage>
</organism>
<keyword evidence="2" id="KW-1185">Reference proteome</keyword>
<name>A0A918ZXL0_9ACTN</name>
<proteinExistence type="predicted"/>
<evidence type="ECO:0000313" key="2">
    <source>
        <dbReference type="Proteomes" id="UP000641386"/>
    </source>
</evidence>
<accession>A0A918ZXL0</accession>
<evidence type="ECO:0008006" key="3">
    <source>
        <dbReference type="Google" id="ProtNLM"/>
    </source>
</evidence>
<comment type="caution">
    <text evidence="1">The sequence shown here is derived from an EMBL/GenBank/DDBJ whole genome shotgun (WGS) entry which is preliminary data.</text>
</comment>
<gene>
    <name evidence="1" type="ORF">GCM10014715_33720</name>
</gene>
<evidence type="ECO:0000313" key="1">
    <source>
        <dbReference type="EMBL" id="GHE76118.1"/>
    </source>
</evidence>
<protein>
    <recommendedName>
        <fullName evidence="3">ANTAR domain-containing protein</fullName>
    </recommendedName>
</protein>
<dbReference type="AlphaFoldDB" id="A0A918ZXL0"/>
<dbReference type="RefSeq" id="WP_037868421.1">
    <property type="nucleotide sequence ID" value="NZ_BNBC01000014.1"/>
</dbReference>